<dbReference type="PANTHER" id="PTHR14359:SF6">
    <property type="entry name" value="PHOSPHOPANTOTHENOYLCYSTEINE DECARBOXYLASE"/>
    <property type="match status" value="1"/>
</dbReference>
<keyword evidence="8" id="KW-1185">Reference proteome</keyword>
<comment type="similarity">
    <text evidence="3 4">In the C-terminal section; belongs to the PPC synthetase family.</text>
</comment>
<dbReference type="SUPFAM" id="SSF52507">
    <property type="entry name" value="Homo-oligomeric flavin-containing Cys decarboxylases, HFCD"/>
    <property type="match status" value="1"/>
</dbReference>
<comment type="similarity">
    <text evidence="3 4">In the N-terminal section; belongs to the HFCD (homo-oligomeric flavin containing Cys decarboxylase) superfamily.</text>
</comment>
<dbReference type="Pfam" id="PF04127">
    <property type="entry name" value="DFP"/>
    <property type="match status" value="1"/>
</dbReference>
<dbReference type="GO" id="GO:0071513">
    <property type="term" value="C:phosphopantothenoylcysteine decarboxylase complex"/>
    <property type="evidence" value="ECO:0007669"/>
    <property type="project" value="TreeGrafter"/>
</dbReference>
<dbReference type="GO" id="GO:0015941">
    <property type="term" value="P:pantothenate catabolic process"/>
    <property type="evidence" value="ECO:0007669"/>
    <property type="project" value="InterPro"/>
</dbReference>
<feature type="binding site" evidence="3">
    <location>
        <position position="282"/>
    </location>
    <ligand>
        <name>CTP</name>
        <dbReference type="ChEBI" id="CHEBI:37563"/>
    </ligand>
</feature>
<comment type="cofactor">
    <cofactor evidence="3">
        <name>FMN</name>
        <dbReference type="ChEBI" id="CHEBI:58210"/>
    </cofactor>
    <text evidence="3">Binds 1 FMN per subunit.</text>
</comment>
<feature type="region of interest" description="Phosphopantothenate--cysteine ligase" evidence="3">
    <location>
        <begin position="194"/>
        <end position="401"/>
    </location>
</feature>
<comment type="caution">
    <text evidence="7">The sequence shown here is derived from an EMBL/GenBank/DDBJ whole genome shotgun (WGS) entry which is preliminary data.</text>
</comment>
<feature type="active site" description="Proton donor" evidence="3">
    <location>
        <position position="162"/>
    </location>
</feature>
<keyword evidence="1 3" id="KW-0210">Decarboxylase</keyword>
<comment type="function">
    <text evidence="4">Catalyzes two steps in the biosynthesis of coenzyme A. In the first step cysteine is conjugated to 4'-phosphopantothenate to form 4-phosphopantothenoylcysteine, in the latter compound is decarboxylated to form 4'-phosphopantotheine.</text>
</comment>
<feature type="binding site" evidence="3">
    <location>
        <position position="342"/>
    </location>
    <ligand>
        <name>CTP</name>
        <dbReference type="ChEBI" id="CHEBI:37563"/>
    </ligand>
</feature>
<dbReference type="Gene3D" id="3.40.50.1950">
    <property type="entry name" value="Flavin prenyltransferase-like"/>
    <property type="match status" value="1"/>
</dbReference>
<feature type="region of interest" description="Phosphopantothenoylcysteine decarboxylase" evidence="3">
    <location>
        <begin position="1"/>
        <end position="193"/>
    </location>
</feature>
<dbReference type="Gene3D" id="3.40.50.10300">
    <property type="entry name" value="CoaB-like"/>
    <property type="match status" value="1"/>
</dbReference>
<dbReference type="RefSeq" id="WP_229809652.1">
    <property type="nucleotide sequence ID" value="NZ_BMZG01000001.1"/>
</dbReference>
<dbReference type="UniPathway" id="UPA00241">
    <property type="reaction ID" value="UER00353"/>
</dbReference>
<feature type="binding site" evidence="3">
    <location>
        <position position="328"/>
    </location>
    <ligand>
        <name>CTP</name>
        <dbReference type="ChEBI" id="CHEBI:37563"/>
    </ligand>
</feature>
<dbReference type="Pfam" id="PF02441">
    <property type="entry name" value="Flavoprotein"/>
    <property type="match status" value="1"/>
</dbReference>
<dbReference type="EC" id="4.1.1.36" evidence="3"/>
<evidence type="ECO:0000259" key="5">
    <source>
        <dbReference type="Pfam" id="PF02441"/>
    </source>
</evidence>
<dbReference type="AlphaFoldDB" id="A0A8J3CJD4"/>
<keyword evidence="3" id="KW-0460">Magnesium</keyword>
<dbReference type="InterPro" id="IPR003382">
    <property type="entry name" value="Flavoprotein"/>
</dbReference>
<dbReference type="GO" id="GO:0046872">
    <property type="term" value="F:metal ion binding"/>
    <property type="evidence" value="ECO:0007669"/>
    <property type="project" value="UniProtKB-KW"/>
</dbReference>
<gene>
    <name evidence="3 7" type="primary">coaBC</name>
    <name evidence="7" type="ORF">GCM10009007_00950</name>
</gene>
<evidence type="ECO:0000256" key="3">
    <source>
        <dbReference type="HAMAP-Rule" id="MF_02225"/>
    </source>
</evidence>
<dbReference type="GO" id="GO:0004633">
    <property type="term" value="F:phosphopantothenoylcysteine decarboxylase activity"/>
    <property type="evidence" value="ECO:0007669"/>
    <property type="project" value="UniProtKB-UniRule"/>
</dbReference>
<dbReference type="InterPro" id="IPR035929">
    <property type="entry name" value="CoaB-like_sf"/>
</dbReference>
<dbReference type="EMBL" id="BMZG01000001">
    <property type="protein sequence ID" value="GHA64388.1"/>
    <property type="molecule type" value="Genomic_DNA"/>
</dbReference>
<accession>A0A8J3CJD4</accession>
<evidence type="ECO:0000313" key="7">
    <source>
        <dbReference type="EMBL" id="GHA64388.1"/>
    </source>
</evidence>
<evidence type="ECO:0000259" key="6">
    <source>
        <dbReference type="Pfam" id="PF04127"/>
    </source>
</evidence>
<dbReference type="EC" id="6.3.2.5" evidence="3"/>
<reference evidence="7" key="1">
    <citation type="journal article" date="2014" name="Int. J. Syst. Evol. Microbiol.">
        <title>Complete genome sequence of Corynebacterium casei LMG S-19264T (=DSM 44701T), isolated from a smear-ripened cheese.</title>
        <authorList>
            <consortium name="US DOE Joint Genome Institute (JGI-PGF)"/>
            <person name="Walter F."/>
            <person name="Albersmeier A."/>
            <person name="Kalinowski J."/>
            <person name="Ruckert C."/>
        </authorList>
    </citation>
    <scope>NUCLEOTIDE SEQUENCE</scope>
    <source>
        <strain evidence="7">KCTC 32501</strain>
    </source>
</reference>
<keyword evidence="3 4" id="KW-0288">FMN</keyword>
<feature type="binding site" evidence="3">
    <location>
        <position position="292"/>
    </location>
    <ligand>
        <name>CTP</name>
        <dbReference type="ChEBI" id="CHEBI:37563"/>
    </ligand>
</feature>
<feature type="domain" description="DNA/pantothenate metabolism flavoprotein C-terminal" evidence="6">
    <location>
        <begin position="189"/>
        <end position="396"/>
    </location>
</feature>
<comment type="catalytic activity">
    <reaction evidence="3 4">
        <text>(R)-4'-phosphopantothenate + L-cysteine + CTP = N-[(R)-4-phosphopantothenoyl]-L-cysteine + CMP + diphosphate + H(+)</text>
        <dbReference type="Rhea" id="RHEA:19397"/>
        <dbReference type="ChEBI" id="CHEBI:10986"/>
        <dbReference type="ChEBI" id="CHEBI:15378"/>
        <dbReference type="ChEBI" id="CHEBI:33019"/>
        <dbReference type="ChEBI" id="CHEBI:35235"/>
        <dbReference type="ChEBI" id="CHEBI:37563"/>
        <dbReference type="ChEBI" id="CHEBI:59458"/>
        <dbReference type="ChEBI" id="CHEBI:60377"/>
        <dbReference type="EC" id="6.3.2.5"/>
    </reaction>
</comment>
<keyword evidence="3 4" id="KW-0285">Flavoprotein</keyword>
<comment type="cofactor">
    <cofactor evidence="3">
        <name>Mg(2+)</name>
        <dbReference type="ChEBI" id="CHEBI:18420"/>
    </cofactor>
</comment>
<dbReference type="PANTHER" id="PTHR14359">
    <property type="entry name" value="HOMO-OLIGOMERIC FLAVIN CONTAINING CYS DECARBOXYLASE FAMILY"/>
    <property type="match status" value="1"/>
</dbReference>
<dbReference type="NCBIfam" id="TIGR00521">
    <property type="entry name" value="coaBC_dfp"/>
    <property type="match status" value="1"/>
</dbReference>
<evidence type="ECO:0000256" key="1">
    <source>
        <dbReference type="ARBA" id="ARBA00022793"/>
    </source>
</evidence>
<feature type="binding site" evidence="3">
    <location>
        <position position="346"/>
    </location>
    <ligand>
        <name>CTP</name>
        <dbReference type="ChEBI" id="CHEBI:37563"/>
    </ligand>
</feature>
<reference evidence="7" key="2">
    <citation type="submission" date="2020-09" db="EMBL/GenBank/DDBJ databases">
        <authorList>
            <person name="Sun Q."/>
            <person name="Kim S."/>
        </authorList>
    </citation>
    <scope>NUCLEOTIDE SEQUENCE</scope>
    <source>
        <strain evidence="7">KCTC 32501</strain>
    </source>
</reference>
<feature type="domain" description="Flavoprotein" evidence="5">
    <location>
        <begin position="5"/>
        <end position="182"/>
    </location>
</feature>
<dbReference type="GO" id="GO:0004632">
    <property type="term" value="F:phosphopantothenate--cysteine ligase activity"/>
    <property type="evidence" value="ECO:0007669"/>
    <property type="project" value="UniProtKB-UniRule"/>
</dbReference>
<dbReference type="Proteomes" id="UP000614287">
    <property type="component" value="Unassembled WGS sequence"/>
</dbReference>
<comment type="pathway">
    <text evidence="3 4">Cofactor biosynthesis; coenzyme A biosynthesis; CoA from (R)-pantothenate: step 2/5.</text>
</comment>
<organism evidence="7 8">
    <name type="scientific">Formosimonas limnophila</name>
    <dbReference type="NCBI Taxonomy" id="1384487"/>
    <lineage>
        <taxon>Bacteria</taxon>
        <taxon>Pseudomonadati</taxon>
        <taxon>Pseudomonadota</taxon>
        <taxon>Betaproteobacteria</taxon>
        <taxon>Burkholderiales</taxon>
        <taxon>Burkholderiaceae</taxon>
        <taxon>Formosimonas</taxon>
    </lineage>
</organism>
<keyword evidence="3" id="KW-0511">Multifunctional enzyme</keyword>
<evidence type="ECO:0000256" key="2">
    <source>
        <dbReference type="ARBA" id="ARBA00023239"/>
    </source>
</evidence>
<keyword evidence="2 3" id="KW-0456">Lyase</keyword>
<sequence length="401" mass="42614">MLKHKHILLGITGGVAAYKSAEVARRLIKRGATVTVVMTDGAKEFITPLTFSALTNQPVYDDLWSSRAAASSSIAHINLSREADAFIIAPCTANVAAKIANGLADDLLTNLALARDPLTCPLAIAPAMNVQMWGNPATQRNIEQLRNDGIFVFGPAAGEQACGEIGNGRMLEPHELVQAIESLFVPQILKGKKILITAGPTFEAIDPVRGITNRSSGKMGYALAHAAACAGAEVLLISGPTALDTPLGVHRINVESAADMLNACLPHVAETDAFIAVAAVADWRVDSPATQKIKKQHADDVPHLSFTQNPDILHTVAQQPNAPYCVGFAAETENVLEYGQAKRLKKGIPLLIANNGPATFGADDNEVVLLDNAGEHPLPRQDKAQLAHRLIAEIAKRLTTK</sequence>
<dbReference type="InterPro" id="IPR007085">
    <property type="entry name" value="DNA/pantothenate-metab_flavo_C"/>
</dbReference>
<keyword evidence="3" id="KW-0479">Metal-binding</keyword>
<comment type="pathway">
    <text evidence="3 4">Cofactor biosynthesis; coenzyme A biosynthesis; CoA from (R)-pantothenate: step 3/5.</text>
</comment>
<dbReference type="InterPro" id="IPR036551">
    <property type="entry name" value="Flavin_trans-like"/>
</dbReference>
<comment type="caution">
    <text evidence="3">Lacks conserved residue(s) required for the propagation of feature annotation.</text>
</comment>
<protein>
    <recommendedName>
        <fullName evidence="3">Coenzyme A biosynthesis bifunctional protein CoaBC</fullName>
    </recommendedName>
    <alternativeName>
        <fullName evidence="3">DNA/pantothenate metabolism flavoprotein</fullName>
    </alternativeName>
    <alternativeName>
        <fullName evidence="3">Phosphopantothenoylcysteine synthetase/decarboxylase</fullName>
        <shortName evidence="3">PPCS-PPCDC</shortName>
    </alternativeName>
    <domain>
        <recommendedName>
            <fullName evidence="3">Phosphopantothenoylcysteine decarboxylase</fullName>
            <shortName evidence="3">PPC decarboxylase</shortName>
            <shortName evidence="3">PPC-DC</shortName>
            <ecNumber evidence="3">4.1.1.36</ecNumber>
        </recommendedName>
        <alternativeName>
            <fullName evidence="3">CoaC</fullName>
        </alternativeName>
    </domain>
    <domain>
        <recommendedName>
            <fullName evidence="3">Phosphopantothenate--cysteine ligase</fullName>
            <ecNumber evidence="3">6.3.2.5</ecNumber>
        </recommendedName>
        <alternativeName>
            <fullName evidence="3">CoaB</fullName>
        </alternativeName>
        <alternativeName>
            <fullName evidence="3">Phosphopantothenoylcysteine synthetase</fullName>
            <shortName evidence="3">PPC synthetase</shortName>
            <shortName evidence="3">PPC-S</shortName>
        </alternativeName>
    </domain>
</protein>
<dbReference type="HAMAP" id="MF_02225">
    <property type="entry name" value="CoaBC"/>
    <property type="match status" value="1"/>
</dbReference>
<dbReference type="InterPro" id="IPR005252">
    <property type="entry name" value="CoaBC"/>
</dbReference>
<keyword evidence="3 4" id="KW-0436">Ligase</keyword>
<evidence type="ECO:0000313" key="8">
    <source>
        <dbReference type="Proteomes" id="UP000614287"/>
    </source>
</evidence>
<dbReference type="GO" id="GO:0010181">
    <property type="term" value="F:FMN binding"/>
    <property type="evidence" value="ECO:0007669"/>
    <property type="project" value="UniProtKB-UniRule"/>
</dbReference>
<name>A0A8J3CJD4_9BURK</name>
<dbReference type="SUPFAM" id="SSF102645">
    <property type="entry name" value="CoaB-like"/>
    <property type="match status" value="1"/>
</dbReference>
<proteinExistence type="inferred from homology"/>
<comment type="function">
    <text evidence="3">Catalyzes two sequential steps in the biosynthesis of coenzyme A. In the first step cysteine is conjugated to 4'-phosphopantothenate to form 4-phosphopantothenoylcysteine. In the second step the latter compound is decarboxylated to form 4'-phosphopantotheine.</text>
</comment>
<dbReference type="GO" id="GO:0015937">
    <property type="term" value="P:coenzyme A biosynthetic process"/>
    <property type="evidence" value="ECO:0007669"/>
    <property type="project" value="UniProtKB-UniRule"/>
</dbReference>
<evidence type="ECO:0000256" key="4">
    <source>
        <dbReference type="RuleBase" id="RU364078"/>
    </source>
</evidence>
<feature type="binding site" evidence="3">
    <location>
        <begin position="310"/>
        <end position="313"/>
    </location>
    <ligand>
        <name>CTP</name>
        <dbReference type="ChEBI" id="CHEBI:37563"/>
    </ligand>
</feature>
<comment type="catalytic activity">
    <reaction evidence="3 4">
        <text>N-[(R)-4-phosphopantothenoyl]-L-cysteine + H(+) = (R)-4'-phosphopantetheine + CO2</text>
        <dbReference type="Rhea" id="RHEA:16793"/>
        <dbReference type="ChEBI" id="CHEBI:15378"/>
        <dbReference type="ChEBI" id="CHEBI:16526"/>
        <dbReference type="ChEBI" id="CHEBI:59458"/>
        <dbReference type="ChEBI" id="CHEBI:61723"/>
        <dbReference type="EC" id="4.1.1.36"/>
    </reaction>
</comment>